<evidence type="ECO:0000259" key="1">
    <source>
        <dbReference type="SMART" id="SM00343"/>
    </source>
</evidence>
<dbReference type="InterPro" id="IPR001878">
    <property type="entry name" value="Znf_CCHC"/>
</dbReference>
<name>T1IMZ5_STRMM</name>
<dbReference type="Proteomes" id="UP000014500">
    <property type="component" value="Unassembled WGS sequence"/>
</dbReference>
<dbReference type="InterPro" id="IPR054722">
    <property type="entry name" value="PolX-like_BBD"/>
</dbReference>
<sequence length="380" mass="41294">MEFPSVKEAGRIASRLNGTHVHEDVDDTLDDNSDNINNGQSFKDRFDQLSTDVGNLTNILQSLVQNQALGAAAFGACPAALIAPQVSATTVNVPQVSKPSSFDFQKAASMKITAATSFTPACDESLAGLVNSCLFDVTYEQRVEIQTKALVPENLKFLDPPKCEGVFVSKLKPELKIQNKASLKLQSTLLKIGVNPNNSSDNSALSTNQKNPRKKPNNEVICFNSGIKGHYSNDCRKKPKKEVKCSNCGILGHYGTSCRKGKSKGNVSDSVSFSHFSDFLIIDGLNVSTTDNEWIWDTKSGAHLCHDRNLFTELTIGKPYKMNAYSDTFDVEGIGTVCFNHMIGNEIHQITLNKVGYAPSGKHNLISGSRAMQAGGQVVR</sequence>
<dbReference type="EMBL" id="JH431108">
    <property type="status" value="NOT_ANNOTATED_CDS"/>
    <property type="molecule type" value="Genomic_DNA"/>
</dbReference>
<dbReference type="Pfam" id="PF22936">
    <property type="entry name" value="Pol_BBD"/>
    <property type="match status" value="1"/>
</dbReference>
<dbReference type="HOGENOM" id="CLU_728280_0_0_1"/>
<dbReference type="PhylomeDB" id="T1IMZ5"/>
<proteinExistence type="predicted"/>
<feature type="domain" description="CCHC-type" evidence="1">
    <location>
        <begin position="221"/>
        <end position="237"/>
    </location>
</feature>
<evidence type="ECO:0000313" key="3">
    <source>
        <dbReference type="Proteomes" id="UP000014500"/>
    </source>
</evidence>
<dbReference type="AlphaFoldDB" id="T1IMZ5"/>
<dbReference type="SMART" id="SM00343">
    <property type="entry name" value="ZnF_C2HC"/>
    <property type="match status" value="2"/>
</dbReference>
<dbReference type="PANTHER" id="PTHR47592">
    <property type="entry name" value="PBF68 PROTEIN"/>
    <property type="match status" value="1"/>
</dbReference>
<dbReference type="PANTHER" id="PTHR47592:SF27">
    <property type="entry name" value="OS08G0421700 PROTEIN"/>
    <property type="match status" value="1"/>
</dbReference>
<feature type="domain" description="CCHC-type" evidence="1">
    <location>
        <begin position="244"/>
        <end position="260"/>
    </location>
</feature>
<dbReference type="Gene3D" id="4.10.60.10">
    <property type="entry name" value="Zinc finger, CCHC-type"/>
    <property type="match status" value="1"/>
</dbReference>
<dbReference type="InterPro" id="IPR036875">
    <property type="entry name" value="Znf_CCHC_sf"/>
</dbReference>
<organism evidence="2 3">
    <name type="scientific">Strigamia maritima</name>
    <name type="common">European centipede</name>
    <name type="synonym">Geophilus maritimus</name>
    <dbReference type="NCBI Taxonomy" id="126957"/>
    <lineage>
        <taxon>Eukaryota</taxon>
        <taxon>Metazoa</taxon>
        <taxon>Ecdysozoa</taxon>
        <taxon>Arthropoda</taxon>
        <taxon>Myriapoda</taxon>
        <taxon>Chilopoda</taxon>
        <taxon>Pleurostigmophora</taxon>
        <taxon>Geophilomorpha</taxon>
        <taxon>Linotaeniidae</taxon>
        <taxon>Strigamia</taxon>
    </lineage>
</organism>
<keyword evidence="3" id="KW-1185">Reference proteome</keyword>
<accession>T1IMZ5</accession>
<dbReference type="SUPFAM" id="SSF57756">
    <property type="entry name" value="Retrovirus zinc finger-like domains"/>
    <property type="match status" value="1"/>
</dbReference>
<protein>
    <recommendedName>
        <fullName evidence="1">CCHC-type domain-containing protein</fullName>
    </recommendedName>
</protein>
<evidence type="ECO:0000313" key="2">
    <source>
        <dbReference type="EnsemblMetazoa" id="SMAR002364-PA"/>
    </source>
</evidence>
<dbReference type="GO" id="GO:0008270">
    <property type="term" value="F:zinc ion binding"/>
    <property type="evidence" value="ECO:0007669"/>
    <property type="project" value="InterPro"/>
</dbReference>
<reference evidence="2" key="2">
    <citation type="submission" date="2015-02" db="UniProtKB">
        <authorList>
            <consortium name="EnsemblMetazoa"/>
        </authorList>
    </citation>
    <scope>IDENTIFICATION</scope>
</reference>
<dbReference type="EnsemblMetazoa" id="SMAR002364-RA">
    <property type="protein sequence ID" value="SMAR002364-PA"/>
    <property type="gene ID" value="SMAR002364"/>
</dbReference>
<dbReference type="GO" id="GO:0003676">
    <property type="term" value="F:nucleic acid binding"/>
    <property type="evidence" value="ECO:0007669"/>
    <property type="project" value="InterPro"/>
</dbReference>
<reference evidence="3" key="1">
    <citation type="submission" date="2011-05" db="EMBL/GenBank/DDBJ databases">
        <authorList>
            <person name="Richards S.R."/>
            <person name="Qu J."/>
            <person name="Jiang H."/>
            <person name="Jhangiani S.N."/>
            <person name="Agravi P."/>
            <person name="Goodspeed R."/>
            <person name="Gross S."/>
            <person name="Mandapat C."/>
            <person name="Jackson L."/>
            <person name="Mathew T."/>
            <person name="Pu L."/>
            <person name="Thornton R."/>
            <person name="Saada N."/>
            <person name="Wilczek-Boney K.B."/>
            <person name="Lee S."/>
            <person name="Kovar C."/>
            <person name="Wu Y."/>
            <person name="Scherer S.E."/>
            <person name="Worley K.C."/>
            <person name="Muzny D.M."/>
            <person name="Gibbs R."/>
        </authorList>
    </citation>
    <scope>NUCLEOTIDE SEQUENCE</scope>
    <source>
        <strain evidence="3">Brora</strain>
    </source>
</reference>